<evidence type="ECO:0000313" key="2">
    <source>
        <dbReference type="Proteomes" id="UP000237105"/>
    </source>
</evidence>
<comment type="caution">
    <text evidence="1">The sequence shown here is derived from an EMBL/GenBank/DDBJ whole genome shotgun (WGS) entry which is preliminary data.</text>
</comment>
<reference evidence="2" key="1">
    <citation type="submission" date="2016-06" db="EMBL/GenBank/DDBJ databases">
        <title>Parallel loss of symbiosis genes in relatives of nitrogen-fixing non-legume Parasponia.</title>
        <authorList>
            <person name="Van Velzen R."/>
            <person name="Holmer R."/>
            <person name="Bu F."/>
            <person name="Rutten L."/>
            <person name="Van Zeijl A."/>
            <person name="Liu W."/>
            <person name="Santuari L."/>
            <person name="Cao Q."/>
            <person name="Sharma T."/>
            <person name="Shen D."/>
            <person name="Roswanjaya Y."/>
            <person name="Wardhani T."/>
            <person name="Kalhor M.S."/>
            <person name="Jansen J."/>
            <person name="Van den Hoogen J."/>
            <person name="Gungor B."/>
            <person name="Hartog M."/>
            <person name="Hontelez J."/>
            <person name="Verver J."/>
            <person name="Yang W.-C."/>
            <person name="Schijlen E."/>
            <person name="Repin R."/>
            <person name="Schilthuizen M."/>
            <person name="Schranz E."/>
            <person name="Heidstra R."/>
            <person name="Miyata K."/>
            <person name="Fedorova E."/>
            <person name="Kohlen W."/>
            <person name="Bisseling T."/>
            <person name="Smit S."/>
            <person name="Geurts R."/>
        </authorList>
    </citation>
    <scope>NUCLEOTIDE SEQUENCE [LARGE SCALE GENOMIC DNA]</scope>
    <source>
        <strain evidence="2">cv. WU1-14</strain>
    </source>
</reference>
<dbReference type="AlphaFoldDB" id="A0A2P5D7J4"/>
<name>A0A2P5D7J4_PARAD</name>
<dbReference type="EMBL" id="JXTB01000057">
    <property type="protein sequence ID" value="PON69267.1"/>
    <property type="molecule type" value="Genomic_DNA"/>
</dbReference>
<evidence type="ECO:0000313" key="1">
    <source>
        <dbReference type="EMBL" id="PON69267.1"/>
    </source>
</evidence>
<accession>A0A2P5D7J4</accession>
<organism evidence="1 2">
    <name type="scientific">Parasponia andersonii</name>
    <name type="common">Sponia andersonii</name>
    <dbReference type="NCBI Taxonomy" id="3476"/>
    <lineage>
        <taxon>Eukaryota</taxon>
        <taxon>Viridiplantae</taxon>
        <taxon>Streptophyta</taxon>
        <taxon>Embryophyta</taxon>
        <taxon>Tracheophyta</taxon>
        <taxon>Spermatophyta</taxon>
        <taxon>Magnoliopsida</taxon>
        <taxon>eudicotyledons</taxon>
        <taxon>Gunneridae</taxon>
        <taxon>Pentapetalae</taxon>
        <taxon>rosids</taxon>
        <taxon>fabids</taxon>
        <taxon>Rosales</taxon>
        <taxon>Cannabaceae</taxon>
        <taxon>Parasponia</taxon>
    </lineage>
</organism>
<gene>
    <name evidence="1" type="ORF">PanWU01x14_089900</name>
</gene>
<protein>
    <submittedName>
        <fullName evidence="1">Uncharacterized protein</fullName>
    </submittedName>
</protein>
<proteinExistence type="predicted"/>
<dbReference type="Proteomes" id="UP000237105">
    <property type="component" value="Unassembled WGS sequence"/>
</dbReference>
<keyword evidence="2" id="KW-1185">Reference proteome</keyword>
<sequence>MSLLGTHGSYIYNLEIVNHSGLNLRTDLVSVTSYGLNLSRVRFGQIAILSGRLAPLPCARPLRTALNALSGSGVVSYFLSYFGGRPLGLPTLPAVEVKVGLGRACSGLAMGPTLISDGRL</sequence>